<dbReference type="AlphaFoldDB" id="A0A9D1GYQ0"/>
<evidence type="ECO:0000313" key="3">
    <source>
        <dbReference type="Proteomes" id="UP000886842"/>
    </source>
</evidence>
<reference evidence="2" key="2">
    <citation type="journal article" date="2021" name="PeerJ">
        <title>Extensive microbial diversity within the chicken gut microbiome revealed by metagenomics and culture.</title>
        <authorList>
            <person name="Gilroy R."/>
            <person name="Ravi A."/>
            <person name="Getino M."/>
            <person name="Pursley I."/>
            <person name="Horton D.L."/>
            <person name="Alikhan N.F."/>
            <person name="Baker D."/>
            <person name="Gharbi K."/>
            <person name="Hall N."/>
            <person name="Watson M."/>
            <person name="Adriaenssens E.M."/>
            <person name="Foster-Nyarko E."/>
            <person name="Jarju S."/>
            <person name="Secka A."/>
            <person name="Antonio M."/>
            <person name="Oren A."/>
            <person name="Chaudhuri R.R."/>
            <person name="La Ragione R."/>
            <person name="Hildebrand F."/>
            <person name="Pallen M.J."/>
        </authorList>
    </citation>
    <scope>NUCLEOTIDE SEQUENCE</scope>
    <source>
        <strain evidence="2">ChiGjej1B1-24693</strain>
    </source>
</reference>
<name>A0A9D1GYQ0_9ACTN</name>
<gene>
    <name evidence="2" type="ORF">IAA98_10030</name>
</gene>
<dbReference type="EMBL" id="DVLP01000299">
    <property type="protein sequence ID" value="HIT75914.1"/>
    <property type="molecule type" value="Genomic_DNA"/>
</dbReference>
<sequence>MSMPGTPASAPGPSGPWTPRDQTLLRTAQIMYAIEHGEYDRIDGIPVDFGLAGDYPDNRIVLAAPFEVLSFEAVGDGSYQHDSGFFFATGQVGLAITAGAAIGRAVGNSRRRQQAAQAATPQWHVIDQGMVHVNQFGLYLRTPTDLLEWDWESIITGRMIERGQFAMLGESAQGRVNYVIVSDAAELIFAFWATVRQPQHPQLAQRIWLLPEWVAHHRAHFGAQAFDFTEGRASLEQ</sequence>
<evidence type="ECO:0000313" key="2">
    <source>
        <dbReference type="EMBL" id="HIT75914.1"/>
    </source>
</evidence>
<organism evidence="2 3">
    <name type="scientific">Candidatus Avipropionibacterium avicola</name>
    <dbReference type="NCBI Taxonomy" id="2840701"/>
    <lineage>
        <taxon>Bacteria</taxon>
        <taxon>Bacillati</taxon>
        <taxon>Actinomycetota</taxon>
        <taxon>Actinomycetes</taxon>
        <taxon>Propionibacteriales</taxon>
        <taxon>Propionibacteriaceae</taxon>
        <taxon>Propionibacteriaceae incertae sedis</taxon>
        <taxon>Candidatus Avipropionibacterium</taxon>
    </lineage>
</organism>
<protein>
    <submittedName>
        <fullName evidence="2">Uncharacterized protein</fullName>
    </submittedName>
</protein>
<comment type="caution">
    <text evidence="2">The sequence shown here is derived from an EMBL/GenBank/DDBJ whole genome shotgun (WGS) entry which is preliminary data.</text>
</comment>
<accession>A0A9D1GYQ0</accession>
<proteinExistence type="predicted"/>
<feature type="compositionally biased region" description="Low complexity" evidence="1">
    <location>
        <begin position="1"/>
        <end position="19"/>
    </location>
</feature>
<feature type="region of interest" description="Disordered" evidence="1">
    <location>
        <begin position="1"/>
        <end position="20"/>
    </location>
</feature>
<reference evidence="2" key="1">
    <citation type="submission" date="2020-10" db="EMBL/GenBank/DDBJ databases">
        <authorList>
            <person name="Gilroy R."/>
        </authorList>
    </citation>
    <scope>NUCLEOTIDE SEQUENCE</scope>
    <source>
        <strain evidence="2">ChiGjej1B1-24693</strain>
    </source>
</reference>
<evidence type="ECO:0000256" key="1">
    <source>
        <dbReference type="SAM" id="MobiDB-lite"/>
    </source>
</evidence>
<dbReference type="Proteomes" id="UP000886842">
    <property type="component" value="Unassembled WGS sequence"/>
</dbReference>